<protein>
    <submittedName>
        <fullName evidence="2">CarboxypepD_reg-like domain-containing protein</fullName>
    </submittedName>
</protein>
<accession>A0A1M6SGW9</accession>
<dbReference type="RefSeq" id="WP_072877767.1">
    <property type="nucleotide sequence ID" value="NZ_FOKU01000002.1"/>
</dbReference>
<comment type="caution">
    <text evidence="2">The sequence shown here is derived from an EMBL/GenBank/DDBJ whole genome shotgun (WGS) entry which is preliminary data.</text>
</comment>
<evidence type="ECO:0000313" key="1">
    <source>
        <dbReference type="EMBL" id="SFB80700.1"/>
    </source>
</evidence>
<sequence length="861" mass="98537">MLKQFSIILFFTCSLCSYGQQKELLGFLKNAAGEPVPFANIIVHDTTGTQKPITFGYSDGEGHFSLEIPSGLTKVILNVTAIGYQEKEVVWQTSQEQPFTVYMEESITKLEEVVVKARKITDTLNIDTEGMNLSKESTLRDMLDKTDGVILGEEGGISYQGKQINKVLINGKEVFVNQNKIALDNLNYEIMENVQIIDNYKNKFTLDFKRIRDPVINIETKSRFKGVLKAQVDLGYGFKEKYGLNGKGFFFSDKLNAFATSHTNNIGKKELSEKDVSASVKKYATEELDNILYPFFIEDYRTSKNFVSNNSLTFRWQGLNSKSGLVFYYGNIHTERKVEYSTFIADTLVKRSGSRNSEKGNFISATANYSHILSPRTVLQNVLSTIGIGFRQHNESVDTLFVPTINSFGVRTQDAPENFTISNDLKLTHLLNDNTAFSFDLDYYHERNTRDFETRLTNIDAGDILQEGSSTKQYLLAQGNFNFRLRKATLNTGLSLTNNDEKGDLEFLNNAHEDSGLKRNIFTLGVPLSLDGSFKNLDYSFAAAPTLIRTGETDNRSFLKMSHSLTYNFEAQNNLRLGMSHSYQFYDINALFDTIVKSYNHKIINERGKHLEQFSVKDEVSLSWFNSNVARSKNIHFTYRYSQEQDFLQSVLDSISDNVFYYSNRVFDKNRTHTISAGGKKGIYLGPSYHRLDIGAGLNFMANRYSTIFNDQYARAENNMWEPAFNLNFLPRRFFMKEITNQLKWNHLIFSVDGDKVTQQSVTTNTFTVKGHGDKINWNFDFEYMFYNIDRDKFSVPDCSLSFKYDVSDTLSFSLVGRSLLTLFQLNNYNFANTLSNGNTLTRIRTDNNLGYLIFYTSFRF</sequence>
<name>A0A1M6SGW9_9FLAO</name>
<dbReference type="Proteomes" id="UP000184031">
    <property type="component" value="Unassembled WGS sequence"/>
</dbReference>
<dbReference type="AlphaFoldDB" id="A0A1M6SGW9"/>
<evidence type="ECO:0000313" key="2">
    <source>
        <dbReference type="EMBL" id="SHK43916.1"/>
    </source>
</evidence>
<dbReference type="SUPFAM" id="SSF49464">
    <property type="entry name" value="Carboxypeptidase regulatory domain-like"/>
    <property type="match status" value="1"/>
</dbReference>
<proteinExistence type="predicted"/>
<reference evidence="2 3" key="1">
    <citation type="submission" date="2016-11" db="EMBL/GenBank/DDBJ databases">
        <authorList>
            <person name="Varghese N."/>
            <person name="Submissions S."/>
        </authorList>
    </citation>
    <scope>NUCLEOTIDE SEQUENCE [LARGE SCALE GENOMIC DNA]</scope>
    <source>
        <strain evidence="2 3">CGMCC 1.12174</strain>
        <strain evidence="1 4">DSM 26351</strain>
    </source>
</reference>
<dbReference type="EMBL" id="FOKU01000002">
    <property type="protein sequence ID" value="SFB80700.1"/>
    <property type="molecule type" value="Genomic_DNA"/>
</dbReference>
<dbReference type="Pfam" id="PF13715">
    <property type="entry name" value="CarbopepD_reg_2"/>
    <property type="match status" value="1"/>
</dbReference>
<evidence type="ECO:0000313" key="4">
    <source>
        <dbReference type="Proteomes" id="UP000198940"/>
    </source>
</evidence>
<dbReference type="OrthoDB" id="603275at2"/>
<organism evidence="2 3">
    <name type="scientific">Flagellimonas taeanensis</name>
    <dbReference type="NCBI Taxonomy" id="1005926"/>
    <lineage>
        <taxon>Bacteria</taxon>
        <taxon>Pseudomonadati</taxon>
        <taxon>Bacteroidota</taxon>
        <taxon>Flavobacteriia</taxon>
        <taxon>Flavobacteriales</taxon>
        <taxon>Flavobacteriaceae</taxon>
        <taxon>Flagellimonas</taxon>
    </lineage>
</organism>
<evidence type="ECO:0000313" key="3">
    <source>
        <dbReference type="Proteomes" id="UP000184031"/>
    </source>
</evidence>
<dbReference type="SUPFAM" id="SSF56935">
    <property type="entry name" value="Porins"/>
    <property type="match status" value="1"/>
</dbReference>
<dbReference type="STRING" id="1055723.SAMN05216293_1125"/>
<dbReference type="Proteomes" id="UP000198940">
    <property type="component" value="Unassembled WGS sequence"/>
</dbReference>
<keyword evidence="4" id="KW-1185">Reference proteome</keyword>
<dbReference type="EMBL" id="FRAT01000002">
    <property type="protein sequence ID" value="SHK43916.1"/>
    <property type="molecule type" value="Genomic_DNA"/>
</dbReference>
<gene>
    <name evidence="1" type="ORF">SAMN04487891_102445</name>
    <name evidence="2" type="ORF">SAMN05216293_1125</name>
</gene>
<dbReference type="InterPro" id="IPR008969">
    <property type="entry name" value="CarboxyPept-like_regulatory"/>
</dbReference>